<sequence length="116" mass="13030">MRYVVFGEETLPYFSSSRRQVGLEEVLLPWFGFSPFRVVGQNAGDSGLSSWVTGFAGGGRPSYSQACEDDGQYSLVERFFCFLPKKQRHFVKPVEIDFIPISTLLHWAGSLRRSGG</sequence>
<organism evidence="1">
    <name type="scientific">Arundo donax</name>
    <name type="common">Giant reed</name>
    <name type="synonym">Donax arundinaceus</name>
    <dbReference type="NCBI Taxonomy" id="35708"/>
    <lineage>
        <taxon>Eukaryota</taxon>
        <taxon>Viridiplantae</taxon>
        <taxon>Streptophyta</taxon>
        <taxon>Embryophyta</taxon>
        <taxon>Tracheophyta</taxon>
        <taxon>Spermatophyta</taxon>
        <taxon>Magnoliopsida</taxon>
        <taxon>Liliopsida</taxon>
        <taxon>Poales</taxon>
        <taxon>Poaceae</taxon>
        <taxon>PACMAD clade</taxon>
        <taxon>Arundinoideae</taxon>
        <taxon>Arundineae</taxon>
        <taxon>Arundo</taxon>
    </lineage>
</organism>
<protein>
    <submittedName>
        <fullName evidence="1">Uncharacterized protein</fullName>
    </submittedName>
</protein>
<proteinExistence type="predicted"/>
<accession>A0A0A9DQY7</accession>
<name>A0A0A9DQY7_ARUDO</name>
<reference evidence="1" key="1">
    <citation type="submission" date="2014-09" db="EMBL/GenBank/DDBJ databases">
        <authorList>
            <person name="Magalhaes I.L.F."/>
            <person name="Oliveira U."/>
            <person name="Santos F.R."/>
            <person name="Vidigal T.H.D.A."/>
            <person name="Brescovit A.D."/>
            <person name="Santos A.J."/>
        </authorList>
    </citation>
    <scope>NUCLEOTIDE SEQUENCE</scope>
    <source>
        <tissue evidence="1">Shoot tissue taken approximately 20 cm above the soil surface</tissue>
    </source>
</reference>
<reference evidence="1" key="2">
    <citation type="journal article" date="2015" name="Data Brief">
        <title>Shoot transcriptome of the giant reed, Arundo donax.</title>
        <authorList>
            <person name="Barrero R.A."/>
            <person name="Guerrero F.D."/>
            <person name="Moolhuijzen P."/>
            <person name="Goolsby J.A."/>
            <person name="Tidwell J."/>
            <person name="Bellgard S.E."/>
            <person name="Bellgard M.I."/>
        </authorList>
    </citation>
    <scope>NUCLEOTIDE SEQUENCE</scope>
    <source>
        <tissue evidence="1">Shoot tissue taken approximately 20 cm above the soil surface</tissue>
    </source>
</reference>
<evidence type="ECO:0000313" key="1">
    <source>
        <dbReference type="EMBL" id="JAD90211.1"/>
    </source>
</evidence>
<dbReference type="EMBL" id="GBRH01207684">
    <property type="protein sequence ID" value="JAD90211.1"/>
    <property type="molecule type" value="Transcribed_RNA"/>
</dbReference>
<dbReference type="AlphaFoldDB" id="A0A0A9DQY7"/>